<dbReference type="Proteomes" id="UP001152523">
    <property type="component" value="Unassembled WGS sequence"/>
</dbReference>
<dbReference type="InterPro" id="IPR011990">
    <property type="entry name" value="TPR-like_helical_dom_sf"/>
</dbReference>
<dbReference type="EMBL" id="CAMAPF010000107">
    <property type="protein sequence ID" value="CAH9099998.1"/>
    <property type="molecule type" value="Genomic_DNA"/>
</dbReference>
<evidence type="ECO:0000256" key="2">
    <source>
        <dbReference type="PROSITE-ProRule" id="PRU00708"/>
    </source>
</evidence>
<gene>
    <name evidence="3" type="ORF">CEPIT_LOCUS15154</name>
</gene>
<feature type="repeat" description="PPR" evidence="2">
    <location>
        <begin position="399"/>
        <end position="433"/>
    </location>
</feature>
<dbReference type="InterPro" id="IPR046960">
    <property type="entry name" value="PPR_At4g14850-like_plant"/>
</dbReference>
<dbReference type="Pfam" id="PF01535">
    <property type="entry name" value="PPR"/>
    <property type="match status" value="2"/>
</dbReference>
<dbReference type="InterPro" id="IPR046848">
    <property type="entry name" value="E_motif"/>
</dbReference>
<proteinExistence type="predicted"/>
<dbReference type="PANTHER" id="PTHR47926:SF543">
    <property type="entry name" value="(WILD MALAYSIAN BANANA) HYPOTHETICAL PROTEIN"/>
    <property type="match status" value="1"/>
</dbReference>
<dbReference type="NCBIfam" id="TIGR00756">
    <property type="entry name" value="PPR"/>
    <property type="match status" value="6"/>
</dbReference>
<dbReference type="Pfam" id="PF20431">
    <property type="entry name" value="E_motif"/>
    <property type="match status" value="1"/>
</dbReference>
<dbReference type="AlphaFoldDB" id="A0AAV0DHN1"/>
<keyword evidence="1" id="KW-0677">Repeat</keyword>
<evidence type="ECO:0008006" key="5">
    <source>
        <dbReference type="Google" id="ProtNLM"/>
    </source>
</evidence>
<dbReference type="Gene3D" id="1.25.40.10">
    <property type="entry name" value="Tetratricopeptide repeat domain"/>
    <property type="match status" value="4"/>
</dbReference>
<dbReference type="GO" id="GO:0003723">
    <property type="term" value="F:RNA binding"/>
    <property type="evidence" value="ECO:0007669"/>
    <property type="project" value="InterPro"/>
</dbReference>
<dbReference type="Pfam" id="PF12854">
    <property type="entry name" value="PPR_1"/>
    <property type="match status" value="1"/>
</dbReference>
<dbReference type="PROSITE" id="PS51375">
    <property type="entry name" value="PPR"/>
    <property type="match status" value="6"/>
</dbReference>
<feature type="repeat" description="PPR" evidence="2">
    <location>
        <begin position="298"/>
        <end position="332"/>
    </location>
</feature>
<accession>A0AAV0DHN1</accession>
<feature type="repeat" description="PPR" evidence="2">
    <location>
        <begin position="436"/>
        <end position="470"/>
    </location>
</feature>
<protein>
    <recommendedName>
        <fullName evidence="5">Pentatricopeptide repeat-containing protein</fullName>
    </recommendedName>
</protein>
<dbReference type="GO" id="GO:0009451">
    <property type="term" value="P:RNA modification"/>
    <property type="evidence" value="ECO:0007669"/>
    <property type="project" value="InterPro"/>
</dbReference>
<organism evidence="3 4">
    <name type="scientific">Cuscuta epithymum</name>
    <dbReference type="NCBI Taxonomy" id="186058"/>
    <lineage>
        <taxon>Eukaryota</taxon>
        <taxon>Viridiplantae</taxon>
        <taxon>Streptophyta</taxon>
        <taxon>Embryophyta</taxon>
        <taxon>Tracheophyta</taxon>
        <taxon>Spermatophyta</taxon>
        <taxon>Magnoliopsida</taxon>
        <taxon>eudicotyledons</taxon>
        <taxon>Gunneridae</taxon>
        <taxon>Pentapetalae</taxon>
        <taxon>asterids</taxon>
        <taxon>lamiids</taxon>
        <taxon>Solanales</taxon>
        <taxon>Convolvulaceae</taxon>
        <taxon>Cuscuteae</taxon>
        <taxon>Cuscuta</taxon>
        <taxon>Cuscuta subgen. Cuscuta</taxon>
    </lineage>
</organism>
<name>A0AAV0DHN1_9ASTE</name>
<dbReference type="FunFam" id="1.25.40.10:FF:000682">
    <property type="entry name" value="Pentatricopeptide repeat-containing protein At3g16610"/>
    <property type="match status" value="1"/>
</dbReference>
<dbReference type="Pfam" id="PF13041">
    <property type="entry name" value="PPR_2"/>
    <property type="match status" value="2"/>
</dbReference>
<evidence type="ECO:0000313" key="4">
    <source>
        <dbReference type="Proteomes" id="UP001152523"/>
    </source>
</evidence>
<evidence type="ECO:0000256" key="1">
    <source>
        <dbReference type="ARBA" id="ARBA00022737"/>
    </source>
</evidence>
<dbReference type="InterPro" id="IPR002885">
    <property type="entry name" value="PPR_rpt"/>
</dbReference>
<evidence type="ECO:0000313" key="3">
    <source>
        <dbReference type="EMBL" id="CAH9099998.1"/>
    </source>
</evidence>
<dbReference type="FunFam" id="1.25.40.10:FF:001093">
    <property type="entry name" value="Pentatricopeptide repeat-containing protein At2g34400"/>
    <property type="match status" value="1"/>
</dbReference>
<keyword evidence="4" id="KW-1185">Reference proteome</keyword>
<comment type="caution">
    <text evidence="3">The sequence shown here is derived from an EMBL/GenBank/DDBJ whole genome shotgun (WGS) entry which is preliminary data.</text>
</comment>
<dbReference type="FunFam" id="1.25.40.10:FF:000284">
    <property type="entry name" value="Pentatricopeptide repeat-containing protein"/>
    <property type="match status" value="1"/>
</dbReference>
<feature type="repeat" description="PPR" evidence="2">
    <location>
        <begin position="471"/>
        <end position="501"/>
    </location>
</feature>
<feature type="repeat" description="PPR" evidence="2">
    <location>
        <begin position="197"/>
        <end position="231"/>
    </location>
</feature>
<feature type="repeat" description="PPR" evidence="2">
    <location>
        <begin position="95"/>
        <end position="130"/>
    </location>
</feature>
<dbReference type="PANTHER" id="PTHR47926">
    <property type="entry name" value="PENTATRICOPEPTIDE REPEAT-CONTAINING PROTEIN"/>
    <property type="match status" value="1"/>
</dbReference>
<sequence>MLLRTTMSSSSSHLKASRYLTFEISNHPRHEPLMFLADNLLHFLQNCVSTKQVQQIHTQCLVHSIHKPNFLLRKIIQLKDFTYANLFFSHIPSPNEYGFNIMIRALATTWQHFGFALQSYSKMKSLGLKPDNFTYPFVFISCGSLPAVHLGKLAHCEVVKSGLCLDFHIRHSLITMYSRMGELGLARKVFDEIIDRDLVSWNSMISGYSQTGCATEAVELFGYMKAQGVEPNEMTLVSVLGACGGLGDLNLGRCIELYVLQKKVELNSFIGSALISMYGKCGDLASAKRIFDGMKKKDVIIWNAMISGYAQNGLSDETISLFNTMKEEEVHPNKITLVVVLSACASIGALDIGKWIDEYASRRGLRHDIYVGTSLIDMYAKCGSVSCAYKIFESMTKKNRVSWNAMISALAFHGRAFEALSLFDRMLAEGDVNLPDDITFVGVLSACVHAGLVDEGYQMFSLMRCYGLAPKIEHYSCMVDLLCRAGRVEEAWVLIEKMPEKPDEVLLGAVLGACHKVKNEKIGERVMNLILHMEPSNSGNYIISSKIYARMKRWDESARMLKLMKEKGVTKTPGCSWIEIDSHVFEFLAGTLLHSQFAKEIYEVLQLQYEEMKTVADTSAVDFCVQGA</sequence>
<reference evidence="3" key="1">
    <citation type="submission" date="2022-07" db="EMBL/GenBank/DDBJ databases">
        <authorList>
            <person name="Macas J."/>
            <person name="Novak P."/>
            <person name="Neumann P."/>
        </authorList>
    </citation>
    <scope>NUCLEOTIDE SEQUENCE</scope>
</reference>